<organism evidence="2 3">
    <name type="scientific">Prorocentrum cordatum</name>
    <dbReference type="NCBI Taxonomy" id="2364126"/>
    <lineage>
        <taxon>Eukaryota</taxon>
        <taxon>Sar</taxon>
        <taxon>Alveolata</taxon>
        <taxon>Dinophyceae</taxon>
        <taxon>Prorocentrales</taxon>
        <taxon>Prorocentraceae</taxon>
        <taxon>Prorocentrum</taxon>
    </lineage>
</organism>
<protein>
    <submittedName>
        <fullName evidence="2">Uncharacterized protein</fullName>
    </submittedName>
</protein>
<gene>
    <name evidence="2" type="ORF">PCOR1329_LOCUS57694</name>
</gene>
<proteinExistence type="predicted"/>
<dbReference type="EMBL" id="CAUYUJ010017138">
    <property type="protein sequence ID" value="CAK0872147.1"/>
    <property type="molecule type" value="Genomic_DNA"/>
</dbReference>
<evidence type="ECO:0000313" key="2">
    <source>
        <dbReference type="EMBL" id="CAK0872147.1"/>
    </source>
</evidence>
<feature type="region of interest" description="Disordered" evidence="1">
    <location>
        <begin position="119"/>
        <end position="180"/>
    </location>
</feature>
<evidence type="ECO:0000256" key="1">
    <source>
        <dbReference type="SAM" id="MobiDB-lite"/>
    </source>
</evidence>
<feature type="non-terminal residue" evidence="2">
    <location>
        <position position="1"/>
    </location>
</feature>
<dbReference type="Proteomes" id="UP001189429">
    <property type="component" value="Unassembled WGS sequence"/>
</dbReference>
<accession>A0ABN9VG43</accession>
<sequence>ASPAFVLPPPQEAVKRTLQSDGHAPDLAADDDEGPFCCFAATDVANVCATCVARPKRGGFCASSSASCGQCVASSLAAWCLGPSSPAFVLGDPAWAPRNGTPRAPGLADAAALAQKAAAGRSAPAAGPSAAAARAARPWRRSPAGRWARSSPRAEPPGGALLARGVAGPPAARRGLQSVHRVTRGPKRELACTAALPYSFGRPISPFRRVVQEWAPEEENQCNQHELSEVRADFLDRR</sequence>
<comment type="caution">
    <text evidence="2">The sequence shown here is derived from an EMBL/GenBank/DDBJ whole genome shotgun (WGS) entry which is preliminary data.</text>
</comment>
<reference evidence="2" key="1">
    <citation type="submission" date="2023-10" db="EMBL/GenBank/DDBJ databases">
        <authorList>
            <person name="Chen Y."/>
            <person name="Shah S."/>
            <person name="Dougan E. K."/>
            <person name="Thang M."/>
            <person name="Chan C."/>
        </authorList>
    </citation>
    <scope>NUCLEOTIDE SEQUENCE [LARGE SCALE GENOMIC DNA]</scope>
</reference>
<feature type="compositionally biased region" description="Low complexity" evidence="1">
    <location>
        <begin position="119"/>
        <end position="176"/>
    </location>
</feature>
<name>A0ABN9VG43_9DINO</name>
<evidence type="ECO:0000313" key="3">
    <source>
        <dbReference type="Proteomes" id="UP001189429"/>
    </source>
</evidence>
<keyword evidence="3" id="KW-1185">Reference proteome</keyword>